<comment type="caution">
    <text evidence="2">The sequence shown here is derived from an EMBL/GenBank/DDBJ whole genome shotgun (WGS) entry which is preliminary data.</text>
</comment>
<dbReference type="AlphaFoldDB" id="A0A927W4Q0"/>
<dbReference type="InterPro" id="IPR000182">
    <property type="entry name" value="GNAT_dom"/>
</dbReference>
<accession>A0A927W4Q0</accession>
<protein>
    <submittedName>
        <fullName evidence="2">GNAT family N-acetyltransferase</fullName>
    </submittedName>
</protein>
<evidence type="ECO:0000313" key="3">
    <source>
        <dbReference type="Proteomes" id="UP000768462"/>
    </source>
</evidence>
<reference evidence="2" key="1">
    <citation type="submission" date="2019-04" db="EMBL/GenBank/DDBJ databases">
        <title>Evolution of Biomass-Degrading Anaerobic Consortia Revealed by Metagenomics.</title>
        <authorList>
            <person name="Peng X."/>
        </authorList>
    </citation>
    <scope>NUCLEOTIDE SEQUENCE</scope>
    <source>
        <strain evidence="2">SIG254</strain>
    </source>
</reference>
<dbReference type="PROSITE" id="PS51186">
    <property type="entry name" value="GNAT"/>
    <property type="match status" value="1"/>
</dbReference>
<sequence>MEQQYLYTDRLLLRKFTIDDHEDLYEYLSNSKVVKYEPYDTYTMEECIEEVKFRAEDENQRFWAVCLKENKKVIGHVYFNQEEPMEFNTWELGYVFNPKFYGQGYATEACRRILKYGFEEKKAHRIVAGANVKNESSWKLLERLYMRREGYMLQNVFFKRTLDGEPIWNDSYRYGILYEEYR</sequence>
<organism evidence="2 3">
    <name type="scientific">Clostridium sulfidigenes</name>
    <dbReference type="NCBI Taxonomy" id="318464"/>
    <lineage>
        <taxon>Bacteria</taxon>
        <taxon>Bacillati</taxon>
        <taxon>Bacillota</taxon>
        <taxon>Clostridia</taxon>
        <taxon>Eubacteriales</taxon>
        <taxon>Clostridiaceae</taxon>
        <taxon>Clostridium</taxon>
    </lineage>
</organism>
<dbReference type="Proteomes" id="UP000768462">
    <property type="component" value="Unassembled WGS sequence"/>
</dbReference>
<evidence type="ECO:0000313" key="2">
    <source>
        <dbReference type="EMBL" id="MBE6060488.1"/>
    </source>
</evidence>
<dbReference type="SUPFAM" id="SSF55729">
    <property type="entry name" value="Acyl-CoA N-acyltransferases (Nat)"/>
    <property type="match status" value="1"/>
</dbReference>
<dbReference type="GO" id="GO:0016747">
    <property type="term" value="F:acyltransferase activity, transferring groups other than amino-acyl groups"/>
    <property type="evidence" value="ECO:0007669"/>
    <property type="project" value="InterPro"/>
</dbReference>
<dbReference type="Pfam" id="PF13302">
    <property type="entry name" value="Acetyltransf_3"/>
    <property type="match status" value="1"/>
</dbReference>
<dbReference type="PANTHER" id="PTHR43792">
    <property type="entry name" value="GNAT FAMILY, PUTATIVE (AFU_ORTHOLOGUE AFUA_3G00765)-RELATED-RELATED"/>
    <property type="match status" value="1"/>
</dbReference>
<feature type="domain" description="N-acetyltransferase" evidence="1">
    <location>
        <begin position="11"/>
        <end position="179"/>
    </location>
</feature>
<gene>
    <name evidence="2" type="ORF">E7215_09995</name>
</gene>
<name>A0A927W4Q0_9CLOT</name>
<dbReference type="EMBL" id="SVCM01000114">
    <property type="protein sequence ID" value="MBE6060488.1"/>
    <property type="molecule type" value="Genomic_DNA"/>
</dbReference>
<dbReference type="InterPro" id="IPR016181">
    <property type="entry name" value="Acyl_CoA_acyltransferase"/>
</dbReference>
<evidence type="ECO:0000259" key="1">
    <source>
        <dbReference type="PROSITE" id="PS51186"/>
    </source>
</evidence>
<dbReference type="PANTHER" id="PTHR43792:SF5">
    <property type="entry name" value="RIBOSOMAL-PROTEIN-SERINE ACETYLTRANSFERASE"/>
    <property type="match status" value="1"/>
</dbReference>
<proteinExistence type="predicted"/>
<dbReference type="Gene3D" id="3.40.630.30">
    <property type="match status" value="1"/>
</dbReference>
<dbReference type="CDD" id="cd04301">
    <property type="entry name" value="NAT_SF"/>
    <property type="match status" value="1"/>
</dbReference>
<dbReference type="InterPro" id="IPR051531">
    <property type="entry name" value="N-acetyltransferase"/>
</dbReference>